<feature type="transmembrane region" description="Helical" evidence="7">
    <location>
        <begin position="21"/>
        <end position="43"/>
    </location>
</feature>
<dbReference type="EMBL" id="JAENIJ010000004">
    <property type="protein sequence ID" value="MBK1881525.1"/>
    <property type="molecule type" value="Genomic_DNA"/>
</dbReference>
<evidence type="ECO:0000259" key="8">
    <source>
        <dbReference type="Pfam" id="PF02687"/>
    </source>
</evidence>
<evidence type="ECO:0000259" key="9">
    <source>
        <dbReference type="Pfam" id="PF12704"/>
    </source>
</evidence>
<feature type="transmembrane region" description="Helical" evidence="7">
    <location>
        <begin position="344"/>
        <end position="373"/>
    </location>
</feature>
<feature type="domain" description="ABC3 transporter permease C-terminal" evidence="8">
    <location>
        <begin position="302"/>
        <end position="415"/>
    </location>
</feature>
<evidence type="ECO:0000256" key="3">
    <source>
        <dbReference type="ARBA" id="ARBA00022692"/>
    </source>
</evidence>
<feature type="domain" description="MacB-like periplasmic core" evidence="9">
    <location>
        <begin position="23"/>
        <end position="266"/>
    </location>
</feature>
<protein>
    <submittedName>
        <fullName evidence="10">ABC transporter permease</fullName>
    </submittedName>
</protein>
<keyword evidence="2" id="KW-1003">Cell membrane</keyword>
<dbReference type="PANTHER" id="PTHR30572">
    <property type="entry name" value="MEMBRANE COMPONENT OF TRANSPORTER-RELATED"/>
    <property type="match status" value="1"/>
</dbReference>
<evidence type="ECO:0000313" key="11">
    <source>
        <dbReference type="Proteomes" id="UP000603141"/>
    </source>
</evidence>
<dbReference type="Pfam" id="PF02687">
    <property type="entry name" value="FtsX"/>
    <property type="match status" value="1"/>
</dbReference>
<sequence>MILRFHRTLSLGVKNLLLHKVRSCLTMLGIVFGVGSVIAMLAVGEGASQEASRSIASLGSSNIILESVEPPREPDNPLQTGSKPPLWTQKYGLTEADRARITNTIPNVIRVHPETERTDEVMSASSRQRAILHATWPECPEIRNIQRIEGRFFTQLELERAMPVCVISPSLRRKLFPFGSAVGEFVRIEGDYYTIVGEYSPGASEVEDEGKEGAETVARDDILYLPINTARARVTSFIYGRTQYDTLVVQTTGTQHVSAIGESIESLMDHTHADHDFRIVVPLELLAQARKTQRLFNVIIGSIAAISLLVGGIGIMNIMLATVTERTREIGVRRALGARRVDIVSQFLVETVVISLVGGLTGVLVGLGIPGIITSLTNLPTVVTASSVLFSVIVSVLIGVVFGIYPARRAASLDPIDALRM</sequence>
<dbReference type="AlphaFoldDB" id="A0A934VUV2"/>
<dbReference type="InterPro" id="IPR025857">
    <property type="entry name" value="MacB_PCD"/>
</dbReference>
<dbReference type="RefSeq" id="WP_200267810.1">
    <property type="nucleotide sequence ID" value="NZ_JAENIJ010000004.1"/>
</dbReference>
<comment type="subcellular location">
    <subcellularLocation>
        <location evidence="1">Cell membrane</location>
        <topology evidence="1">Multi-pass membrane protein</topology>
    </subcellularLocation>
</comment>
<evidence type="ECO:0000256" key="5">
    <source>
        <dbReference type="ARBA" id="ARBA00023136"/>
    </source>
</evidence>
<dbReference type="InterPro" id="IPR003838">
    <property type="entry name" value="ABC3_permease_C"/>
</dbReference>
<keyword evidence="4 7" id="KW-1133">Transmembrane helix</keyword>
<reference evidence="10" key="1">
    <citation type="submission" date="2021-01" db="EMBL/GenBank/DDBJ databases">
        <title>Modified the classification status of verrucomicrobia.</title>
        <authorList>
            <person name="Feng X."/>
        </authorList>
    </citation>
    <scope>NUCLEOTIDE SEQUENCE</scope>
    <source>
        <strain evidence="10">KCTC 22041</strain>
    </source>
</reference>
<keyword evidence="5 7" id="KW-0472">Membrane</keyword>
<proteinExistence type="inferred from homology"/>
<organism evidence="10 11">
    <name type="scientific">Luteolibacter pohnpeiensis</name>
    <dbReference type="NCBI Taxonomy" id="454153"/>
    <lineage>
        <taxon>Bacteria</taxon>
        <taxon>Pseudomonadati</taxon>
        <taxon>Verrucomicrobiota</taxon>
        <taxon>Verrucomicrobiia</taxon>
        <taxon>Verrucomicrobiales</taxon>
        <taxon>Verrucomicrobiaceae</taxon>
        <taxon>Luteolibacter</taxon>
    </lineage>
</organism>
<feature type="transmembrane region" description="Helical" evidence="7">
    <location>
        <begin position="385"/>
        <end position="405"/>
    </location>
</feature>
<evidence type="ECO:0000313" key="10">
    <source>
        <dbReference type="EMBL" id="MBK1881525.1"/>
    </source>
</evidence>
<dbReference type="InterPro" id="IPR050250">
    <property type="entry name" value="Macrolide_Exporter_MacB"/>
</dbReference>
<evidence type="ECO:0000256" key="4">
    <source>
        <dbReference type="ARBA" id="ARBA00022989"/>
    </source>
</evidence>
<evidence type="ECO:0000256" key="6">
    <source>
        <dbReference type="ARBA" id="ARBA00038076"/>
    </source>
</evidence>
<comment type="caution">
    <text evidence="10">The sequence shown here is derived from an EMBL/GenBank/DDBJ whole genome shotgun (WGS) entry which is preliminary data.</text>
</comment>
<dbReference type="GO" id="GO:0005886">
    <property type="term" value="C:plasma membrane"/>
    <property type="evidence" value="ECO:0007669"/>
    <property type="project" value="UniProtKB-SubCell"/>
</dbReference>
<evidence type="ECO:0000256" key="2">
    <source>
        <dbReference type="ARBA" id="ARBA00022475"/>
    </source>
</evidence>
<accession>A0A934VUV2</accession>
<keyword evidence="11" id="KW-1185">Reference proteome</keyword>
<comment type="similarity">
    <text evidence="6">Belongs to the ABC-4 integral membrane protein family.</text>
</comment>
<dbReference type="PANTHER" id="PTHR30572:SF4">
    <property type="entry name" value="ABC TRANSPORTER PERMEASE YTRF"/>
    <property type="match status" value="1"/>
</dbReference>
<name>A0A934VUV2_9BACT</name>
<keyword evidence="3 7" id="KW-0812">Transmembrane</keyword>
<evidence type="ECO:0000256" key="1">
    <source>
        <dbReference type="ARBA" id="ARBA00004651"/>
    </source>
</evidence>
<gene>
    <name evidence="10" type="ORF">JIN85_03805</name>
</gene>
<dbReference type="Pfam" id="PF12704">
    <property type="entry name" value="MacB_PCD"/>
    <property type="match status" value="1"/>
</dbReference>
<dbReference type="Proteomes" id="UP000603141">
    <property type="component" value="Unassembled WGS sequence"/>
</dbReference>
<feature type="transmembrane region" description="Helical" evidence="7">
    <location>
        <begin position="295"/>
        <end position="323"/>
    </location>
</feature>
<dbReference type="GO" id="GO:0022857">
    <property type="term" value="F:transmembrane transporter activity"/>
    <property type="evidence" value="ECO:0007669"/>
    <property type="project" value="TreeGrafter"/>
</dbReference>
<evidence type="ECO:0000256" key="7">
    <source>
        <dbReference type="SAM" id="Phobius"/>
    </source>
</evidence>